<dbReference type="PANTHER" id="PTHR35866">
    <property type="entry name" value="PUTATIVE-RELATED"/>
    <property type="match status" value="1"/>
</dbReference>
<dbReference type="InterPro" id="IPR005358">
    <property type="entry name" value="Puta_zinc/iron-chelating_dom"/>
</dbReference>
<proteinExistence type="predicted"/>
<gene>
    <name evidence="1" type="ORF">S01H4_32461</name>
</gene>
<dbReference type="PANTHER" id="PTHR35866:SF2">
    <property type="entry name" value="YKGJ FAMILY CYSTEINE CLUSTER PROTEIN"/>
    <property type="match status" value="1"/>
</dbReference>
<evidence type="ECO:0008006" key="2">
    <source>
        <dbReference type="Google" id="ProtNLM"/>
    </source>
</evidence>
<dbReference type="Pfam" id="PF03692">
    <property type="entry name" value="CxxCxxCC"/>
    <property type="match status" value="1"/>
</dbReference>
<sequence length="113" mass="13253">MELSNDDIKRLEDIGYRLEEFAVFDGGEALLRNVNGHCYFFIPSDRKCRIYPKRPLGCYIYPVVYLENEGTIVDELCPMGHTISEKELRTKEKILNKLLKKIDNENLSKQLKR</sequence>
<dbReference type="EMBL" id="BART01016970">
    <property type="protein sequence ID" value="GAG88269.1"/>
    <property type="molecule type" value="Genomic_DNA"/>
</dbReference>
<name>X1AYG2_9ZZZZ</name>
<accession>X1AYG2</accession>
<dbReference type="AlphaFoldDB" id="X1AYG2"/>
<organism evidence="1">
    <name type="scientific">marine sediment metagenome</name>
    <dbReference type="NCBI Taxonomy" id="412755"/>
    <lineage>
        <taxon>unclassified sequences</taxon>
        <taxon>metagenomes</taxon>
        <taxon>ecological metagenomes</taxon>
    </lineage>
</organism>
<evidence type="ECO:0000313" key="1">
    <source>
        <dbReference type="EMBL" id="GAG88269.1"/>
    </source>
</evidence>
<comment type="caution">
    <text evidence="1">The sequence shown here is derived from an EMBL/GenBank/DDBJ whole genome shotgun (WGS) entry which is preliminary data.</text>
</comment>
<reference evidence="1" key="1">
    <citation type="journal article" date="2014" name="Front. Microbiol.">
        <title>High frequency of phylogenetically diverse reductive dehalogenase-homologous genes in deep subseafloor sedimentary metagenomes.</title>
        <authorList>
            <person name="Kawai M."/>
            <person name="Futagami T."/>
            <person name="Toyoda A."/>
            <person name="Takaki Y."/>
            <person name="Nishi S."/>
            <person name="Hori S."/>
            <person name="Arai W."/>
            <person name="Tsubouchi T."/>
            <person name="Morono Y."/>
            <person name="Uchiyama I."/>
            <person name="Ito T."/>
            <person name="Fujiyama A."/>
            <person name="Inagaki F."/>
            <person name="Takami H."/>
        </authorList>
    </citation>
    <scope>NUCLEOTIDE SEQUENCE</scope>
    <source>
        <strain evidence="1">Expedition CK06-06</strain>
    </source>
</reference>
<protein>
    <recommendedName>
        <fullName evidence="2">YkgJ family cysteine cluster protein</fullName>
    </recommendedName>
</protein>